<dbReference type="InterPro" id="IPR039425">
    <property type="entry name" value="RNA_pol_sigma-70-like"/>
</dbReference>
<protein>
    <submittedName>
        <fullName evidence="8">Sigma-70 family RNA polymerase sigma factor</fullName>
    </submittedName>
</protein>
<evidence type="ECO:0000256" key="5">
    <source>
        <dbReference type="SAM" id="MobiDB-lite"/>
    </source>
</evidence>
<dbReference type="Pfam" id="PF04542">
    <property type="entry name" value="Sigma70_r2"/>
    <property type="match status" value="1"/>
</dbReference>
<evidence type="ECO:0000256" key="1">
    <source>
        <dbReference type="ARBA" id="ARBA00010641"/>
    </source>
</evidence>
<dbReference type="InterPro" id="IPR013324">
    <property type="entry name" value="RNA_pol_sigma_r3/r4-like"/>
</dbReference>
<evidence type="ECO:0000256" key="2">
    <source>
        <dbReference type="ARBA" id="ARBA00023015"/>
    </source>
</evidence>
<dbReference type="RefSeq" id="WP_425343917.1">
    <property type="nucleotide sequence ID" value="NZ_JBGUBD010000001.1"/>
</dbReference>
<organism evidence="8 9">
    <name type="scientific">Natronomicrosphaera hydrolytica</name>
    <dbReference type="NCBI Taxonomy" id="3242702"/>
    <lineage>
        <taxon>Bacteria</taxon>
        <taxon>Pseudomonadati</taxon>
        <taxon>Planctomycetota</taxon>
        <taxon>Phycisphaerae</taxon>
        <taxon>Phycisphaerales</taxon>
        <taxon>Phycisphaeraceae</taxon>
        <taxon>Natronomicrosphaera</taxon>
    </lineage>
</organism>
<keyword evidence="9" id="KW-1185">Reference proteome</keyword>
<dbReference type="SUPFAM" id="SSF88946">
    <property type="entry name" value="Sigma2 domain of RNA polymerase sigma factors"/>
    <property type="match status" value="1"/>
</dbReference>
<dbReference type="Gene3D" id="1.10.10.10">
    <property type="entry name" value="Winged helix-like DNA-binding domain superfamily/Winged helix DNA-binding domain"/>
    <property type="match status" value="1"/>
</dbReference>
<proteinExistence type="inferred from homology"/>
<dbReference type="PANTHER" id="PTHR43133:SF62">
    <property type="entry name" value="RNA POLYMERASE SIGMA FACTOR SIGZ"/>
    <property type="match status" value="1"/>
</dbReference>
<sequence length="189" mass="21747">MTTETLWQQFRGELDAFLRRQVNNPADAEDLRQQVYLQMHRHLQQGEPPEHLRGWVYRIARNAIVDHRRRRAARPEARAADLTEVEPKANEPEANPETVQSLARCLLQIVEQLEEPYRSALRWSELEGLTQQAAAERAGVSLSGMKSRVQRGRTKLREALLACCEIELDGRNQPIDHRCRQPECACSST</sequence>
<evidence type="ECO:0000256" key="4">
    <source>
        <dbReference type="ARBA" id="ARBA00023163"/>
    </source>
</evidence>
<dbReference type="InterPro" id="IPR036388">
    <property type="entry name" value="WH-like_DNA-bd_sf"/>
</dbReference>
<dbReference type="Gene3D" id="1.10.1740.10">
    <property type="match status" value="1"/>
</dbReference>
<dbReference type="InterPro" id="IPR014284">
    <property type="entry name" value="RNA_pol_sigma-70_dom"/>
</dbReference>
<dbReference type="Proteomes" id="UP001575105">
    <property type="component" value="Unassembled WGS sequence"/>
</dbReference>
<feature type="domain" description="RNA polymerase sigma factor 70 region 4 type 2" evidence="7">
    <location>
        <begin position="104"/>
        <end position="156"/>
    </location>
</feature>
<feature type="region of interest" description="Disordered" evidence="5">
    <location>
        <begin position="70"/>
        <end position="97"/>
    </location>
</feature>
<reference evidence="8 9" key="1">
    <citation type="submission" date="2024-08" db="EMBL/GenBank/DDBJ databases">
        <title>Whole-genome sequencing of halo(alkali)philic microorganisms from hypersaline lakes.</title>
        <authorList>
            <person name="Sorokin D.Y."/>
            <person name="Merkel A.Y."/>
            <person name="Messina E."/>
            <person name="Yakimov M."/>
        </authorList>
    </citation>
    <scope>NUCLEOTIDE SEQUENCE [LARGE SCALE GENOMIC DNA]</scope>
    <source>
        <strain evidence="8 9">AB-hyl4</strain>
    </source>
</reference>
<comment type="similarity">
    <text evidence="1">Belongs to the sigma-70 factor family. ECF subfamily.</text>
</comment>
<evidence type="ECO:0000259" key="6">
    <source>
        <dbReference type="Pfam" id="PF04542"/>
    </source>
</evidence>
<evidence type="ECO:0000313" key="9">
    <source>
        <dbReference type="Proteomes" id="UP001575105"/>
    </source>
</evidence>
<feature type="domain" description="RNA polymerase sigma-70 region 2" evidence="6">
    <location>
        <begin position="6"/>
        <end position="72"/>
    </location>
</feature>
<dbReference type="EMBL" id="JBGUBD010000001">
    <property type="protein sequence ID" value="MFA9476993.1"/>
    <property type="molecule type" value="Genomic_DNA"/>
</dbReference>
<dbReference type="NCBIfam" id="TIGR02937">
    <property type="entry name" value="sigma70-ECF"/>
    <property type="match status" value="1"/>
</dbReference>
<keyword evidence="4" id="KW-0804">Transcription</keyword>
<dbReference type="PANTHER" id="PTHR43133">
    <property type="entry name" value="RNA POLYMERASE ECF-TYPE SIGMA FACTO"/>
    <property type="match status" value="1"/>
</dbReference>
<evidence type="ECO:0000256" key="3">
    <source>
        <dbReference type="ARBA" id="ARBA00023082"/>
    </source>
</evidence>
<keyword evidence="2" id="KW-0805">Transcription regulation</keyword>
<dbReference type="Pfam" id="PF08281">
    <property type="entry name" value="Sigma70_r4_2"/>
    <property type="match status" value="1"/>
</dbReference>
<comment type="caution">
    <text evidence="8">The sequence shown here is derived from an EMBL/GenBank/DDBJ whole genome shotgun (WGS) entry which is preliminary data.</text>
</comment>
<dbReference type="InterPro" id="IPR013249">
    <property type="entry name" value="RNA_pol_sigma70_r4_t2"/>
</dbReference>
<dbReference type="InterPro" id="IPR007627">
    <property type="entry name" value="RNA_pol_sigma70_r2"/>
</dbReference>
<feature type="compositionally biased region" description="Basic and acidic residues" evidence="5">
    <location>
        <begin position="73"/>
        <end position="91"/>
    </location>
</feature>
<evidence type="ECO:0000259" key="7">
    <source>
        <dbReference type="Pfam" id="PF08281"/>
    </source>
</evidence>
<accession>A0ABV4U3W3</accession>
<gene>
    <name evidence="8" type="ORF">ACERK3_01675</name>
</gene>
<dbReference type="InterPro" id="IPR013325">
    <property type="entry name" value="RNA_pol_sigma_r2"/>
</dbReference>
<evidence type="ECO:0000313" key="8">
    <source>
        <dbReference type="EMBL" id="MFA9476993.1"/>
    </source>
</evidence>
<name>A0ABV4U3W3_9BACT</name>
<keyword evidence="3" id="KW-0731">Sigma factor</keyword>
<dbReference type="CDD" id="cd06171">
    <property type="entry name" value="Sigma70_r4"/>
    <property type="match status" value="1"/>
</dbReference>
<dbReference type="SUPFAM" id="SSF88659">
    <property type="entry name" value="Sigma3 and sigma4 domains of RNA polymerase sigma factors"/>
    <property type="match status" value="1"/>
</dbReference>